<name>A0AAD2HGI4_9AGAR</name>
<feature type="region of interest" description="Disordered" evidence="1">
    <location>
        <begin position="1"/>
        <end position="33"/>
    </location>
</feature>
<proteinExistence type="predicted"/>
<comment type="caution">
    <text evidence="2">The sequence shown here is derived from an EMBL/GenBank/DDBJ whole genome shotgun (WGS) entry which is preliminary data.</text>
</comment>
<reference evidence="2" key="1">
    <citation type="submission" date="2023-11" db="EMBL/GenBank/DDBJ databases">
        <authorList>
            <person name="De Vega J J."/>
            <person name="De Vega J J."/>
        </authorList>
    </citation>
    <scope>NUCLEOTIDE SEQUENCE</scope>
</reference>
<dbReference type="AlphaFoldDB" id="A0AAD2HGI4"/>
<gene>
    <name evidence="2" type="ORF">MYCIT1_LOCUS22074</name>
</gene>
<evidence type="ECO:0000313" key="3">
    <source>
        <dbReference type="Proteomes" id="UP001295794"/>
    </source>
</evidence>
<feature type="non-terminal residue" evidence="2">
    <location>
        <position position="1"/>
    </location>
</feature>
<evidence type="ECO:0000313" key="2">
    <source>
        <dbReference type="EMBL" id="CAK5274770.1"/>
    </source>
</evidence>
<feature type="compositionally biased region" description="Low complexity" evidence="1">
    <location>
        <begin position="1"/>
        <end position="20"/>
    </location>
</feature>
<dbReference type="Proteomes" id="UP001295794">
    <property type="component" value="Unassembled WGS sequence"/>
</dbReference>
<dbReference type="EMBL" id="CAVNYO010000403">
    <property type="protein sequence ID" value="CAK5274770.1"/>
    <property type="molecule type" value="Genomic_DNA"/>
</dbReference>
<evidence type="ECO:0000256" key="1">
    <source>
        <dbReference type="SAM" id="MobiDB-lite"/>
    </source>
</evidence>
<accession>A0AAD2HGI4</accession>
<protein>
    <submittedName>
        <fullName evidence="2">Uncharacterized protein</fullName>
    </submittedName>
</protein>
<keyword evidence="3" id="KW-1185">Reference proteome</keyword>
<sequence length="69" mass="7480">MLSTSLSAQSGGQGASLHSARQPTALTPVVTRKDGRQLALLGPLKLPRQTYRMTHRKVQAVPSRTARRS</sequence>
<organism evidence="2 3">
    <name type="scientific">Mycena citricolor</name>
    <dbReference type="NCBI Taxonomy" id="2018698"/>
    <lineage>
        <taxon>Eukaryota</taxon>
        <taxon>Fungi</taxon>
        <taxon>Dikarya</taxon>
        <taxon>Basidiomycota</taxon>
        <taxon>Agaricomycotina</taxon>
        <taxon>Agaricomycetes</taxon>
        <taxon>Agaricomycetidae</taxon>
        <taxon>Agaricales</taxon>
        <taxon>Marasmiineae</taxon>
        <taxon>Mycenaceae</taxon>
        <taxon>Mycena</taxon>
    </lineage>
</organism>